<keyword evidence="3" id="KW-1185">Reference proteome</keyword>
<dbReference type="OrthoDB" id="428577at2759"/>
<feature type="region of interest" description="Disordered" evidence="1">
    <location>
        <begin position="1"/>
        <end position="65"/>
    </location>
</feature>
<feature type="compositionally biased region" description="Low complexity" evidence="1">
    <location>
        <begin position="737"/>
        <end position="753"/>
    </location>
</feature>
<feature type="compositionally biased region" description="Low complexity" evidence="1">
    <location>
        <begin position="309"/>
        <end position="321"/>
    </location>
</feature>
<feature type="compositionally biased region" description="Low complexity" evidence="1">
    <location>
        <begin position="664"/>
        <end position="677"/>
    </location>
</feature>
<feature type="compositionally biased region" description="Pro residues" evidence="1">
    <location>
        <begin position="88"/>
        <end position="99"/>
    </location>
</feature>
<feature type="region of interest" description="Disordered" evidence="1">
    <location>
        <begin position="798"/>
        <end position="817"/>
    </location>
</feature>
<feature type="compositionally biased region" description="Polar residues" evidence="1">
    <location>
        <begin position="565"/>
        <end position="574"/>
    </location>
</feature>
<evidence type="ECO:0000313" key="2">
    <source>
        <dbReference type="EMBL" id="THV08459.1"/>
    </source>
</evidence>
<feature type="region of interest" description="Disordered" evidence="1">
    <location>
        <begin position="389"/>
        <end position="411"/>
    </location>
</feature>
<dbReference type="Proteomes" id="UP000297245">
    <property type="component" value="Unassembled WGS sequence"/>
</dbReference>
<gene>
    <name evidence="2" type="ORF">K435DRAFT_11648</name>
</gene>
<name>A0A4S8N095_DENBC</name>
<feature type="compositionally biased region" description="Basic and acidic residues" evidence="1">
    <location>
        <begin position="450"/>
        <end position="491"/>
    </location>
</feature>
<feature type="compositionally biased region" description="Basic residues" evidence="1">
    <location>
        <begin position="714"/>
        <end position="724"/>
    </location>
</feature>
<feature type="compositionally biased region" description="Polar residues" evidence="1">
    <location>
        <begin position="604"/>
        <end position="633"/>
    </location>
</feature>
<feature type="compositionally biased region" description="Low complexity" evidence="1">
    <location>
        <begin position="330"/>
        <end position="341"/>
    </location>
</feature>
<protein>
    <submittedName>
        <fullName evidence="2">Uncharacterized protein</fullName>
    </submittedName>
</protein>
<evidence type="ECO:0000256" key="1">
    <source>
        <dbReference type="SAM" id="MobiDB-lite"/>
    </source>
</evidence>
<sequence length="817" mass="90019">MRRIASVFSSSSSSRKDSRKASASVPVADDNTQAQSSSSSSGSASISLRTPEDPPSTPITHRSKKWIPWLSKKSPAIAILDPPSKWQPDPPPLLRPAPPGRLREDSVYGESDDEVGFSSTKLPTVTPDSLSKAVRFIQVHTNNTLINQPCPPPFLIQHRSLPYPRSCNKTRSLPRPVTLVSSLHKKRLLQRLDKATATASFSTSEAESIIPLSIKPLPMQISSPQPLSDFDEKAISKTDYVSPFSPGLRRWISRPAFEDRLSVWLPDTDETISCQRITVTDYALAALEFSEAIEVSADGDVSPSFPMQSPIQDPTSDTSTPSPIPPSPPASDISSSPSSSSTNLSVPHSRTAPHLSAPSPLRNEHITSLNPTITRTATAPAAVKSYSTLADETSAGEPPVSSAKRGVRFAEKSPEENVPIGYVMRKQKQREEKARFLREEKEKRLFEEERAKMEEERQRRDLERQEWEKEKMAWEKEKRAVEEERKKRMYAEEFAASRQRAESSRMGMKFSSSSTSLRDPPERNVPSSSAKRYSRPVYDPSRRQASEPAGSSNNSSPENSRPSSVANPNVQPPRTGSRPPSVYSSQTMSSEDIRHSQQRRSGYAGSTSSSRHGMDRSSTYSGSYFGWSSSNPNLMVPPIPQLPPFAMDMPLLPPTAPFMMNQYPRSRNSSPGSSPASSRHKLSSASAEGVNQTSRSSNDNSPRNSTHGSVSSSPHRHSYQSHQRRASDDNNRRLSAHSGSGSRRLSQSPSSPHLPHHSNTMPRGRPPYPVHIQQQQLPSPWTAMPTAQGLIPTVMPYSAGNNALPKHPPSRRQTALT</sequence>
<dbReference type="AlphaFoldDB" id="A0A4S8N095"/>
<feature type="compositionally biased region" description="Low complexity" evidence="1">
    <location>
        <begin position="504"/>
        <end position="516"/>
    </location>
</feature>
<feature type="region of interest" description="Disordered" evidence="1">
    <location>
        <begin position="300"/>
        <end position="374"/>
    </location>
</feature>
<feature type="region of interest" description="Disordered" evidence="1">
    <location>
        <begin position="450"/>
        <end position="777"/>
    </location>
</feature>
<feature type="compositionally biased region" description="Polar residues" evidence="1">
    <location>
        <begin position="683"/>
        <end position="693"/>
    </location>
</feature>
<feature type="compositionally biased region" description="Low complexity" evidence="1">
    <location>
        <begin position="694"/>
        <end position="705"/>
    </location>
</feature>
<feature type="compositionally biased region" description="Low complexity" evidence="1">
    <location>
        <begin position="546"/>
        <end position="564"/>
    </location>
</feature>
<reference evidence="2 3" key="1">
    <citation type="journal article" date="2019" name="Nat. Ecol. Evol.">
        <title>Megaphylogeny resolves global patterns of mushroom evolution.</title>
        <authorList>
            <person name="Varga T."/>
            <person name="Krizsan K."/>
            <person name="Foldi C."/>
            <person name="Dima B."/>
            <person name="Sanchez-Garcia M."/>
            <person name="Sanchez-Ramirez S."/>
            <person name="Szollosi G.J."/>
            <person name="Szarkandi J.G."/>
            <person name="Papp V."/>
            <person name="Albert L."/>
            <person name="Andreopoulos W."/>
            <person name="Angelini C."/>
            <person name="Antonin V."/>
            <person name="Barry K.W."/>
            <person name="Bougher N.L."/>
            <person name="Buchanan P."/>
            <person name="Buyck B."/>
            <person name="Bense V."/>
            <person name="Catcheside P."/>
            <person name="Chovatia M."/>
            <person name="Cooper J."/>
            <person name="Damon W."/>
            <person name="Desjardin D."/>
            <person name="Finy P."/>
            <person name="Geml J."/>
            <person name="Haridas S."/>
            <person name="Hughes K."/>
            <person name="Justo A."/>
            <person name="Karasinski D."/>
            <person name="Kautmanova I."/>
            <person name="Kiss B."/>
            <person name="Kocsube S."/>
            <person name="Kotiranta H."/>
            <person name="LaButti K.M."/>
            <person name="Lechner B.E."/>
            <person name="Liimatainen K."/>
            <person name="Lipzen A."/>
            <person name="Lukacs Z."/>
            <person name="Mihaltcheva S."/>
            <person name="Morgado L.N."/>
            <person name="Niskanen T."/>
            <person name="Noordeloos M.E."/>
            <person name="Ohm R.A."/>
            <person name="Ortiz-Santana B."/>
            <person name="Ovrebo C."/>
            <person name="Racz N."/>
            <person name="Riley R."/>
            <person name="Savchenko A."/>
            <person name="Shiryaev A."/>
            <person name="Soop K."/>
            <person name="Spirin V."/>
            <person name="Szebenyi C."/>
            <person name="Tomsovsky M."/>
            <person name="Tulloss R.E."/>
            <person name="Uehling J."/>
            <person name="Grigoriev I.V."/>
            <person name="Vagvolgyi C."/>
            <person name="Papp T."/>
            <person name="Martin F.M."/>
            <person name="Miettinen O."/>
            <person name="Hibbett D.S."/>
            <person name="Nagy L.G."/>
        </authorList>
    </citation>
    <scope>NUCLEOTIDE SEQUENCE [LARGE SCALE GENOMIC DNA]</scope>
    <source>
        <strain evidence="2 3">CBS 962.96</strain>
    </source>
</reference>
<feature type="region of interest" description="Disordered" evidence="1">
    <location>
        <begin position="80"/>
        <end position="120"/>
    </location>
</feature>
<feature type="compositionally biased region" description="Low complexity" evidence="1">
    <location>
        <begin position="36"/>
        <end position="47"/>
    </location>
</feature>
<accession>A0A4S8N095</accession>
<feature type="compositionally biased region" description="Low complexity" evidence="1">
    <location>
        <begin position="1"/>
        <end position="13"/>
    </location>
</feature>
<evidence type="ECO:0000313" key="3">
    <source>
        <dbReference type="Proteomes" id="UP000297245"/>
    </source>
</evidence>
<dbReference type="EMBL" id="ML179035">
    <property type="protein sequence ID" value="THV08459.1"/>
    <property type="molecule type" value="Genomic_DNA"/>
</dbReference>
<organism evidence="2 3">
    <name type="scientific">Dendrothele bispora (strain CBS 962.96)</name>
    <dbReference type="NCBI Taxonomy" id="1314807"/>
    <lineage>
        <taxon>Eukaryota</taxon>
        <taxon>Fungi</taxon>
        <taxon>Dikarya</taxon>
        <taxon>Basidiomycota</taxon>
        <taxon>Agaricomycotina</taxon>
        <taxon>Agaricomycetes</taxon>
        <taxon>Agaricomycetidae</taxon>
        <taxon>Agaricales</taxon>
        <taxon>Agaricales incertae sedis</taxon>
        <taxon>Dendrothele</taxon>
    </lineage>
</organism>
<proteinExistence type="predicted"/>